<evidence type="ECO:0000256" key="16">
    <source>
        <dbReference type="SAM" id="MobiDB-lite"/>
    </source>
</evidence>
<dbReference type="GO" id="GO:0003688">
    <property type="term" value="F:DNA replication origin binding"/>
    <property type="evidence" value="ECO:0007669"/>
    <property type="project" value="TreeGrafter"/>
</dbReference>
<proteinExistence type="inferred from homology"/>
<feature type="region of interest" description="Disordered" evidence="16">
    <location>
        <begin position="1109"/>
        <end position="1184"/>
    </location>
</feature>
<dbReference type="InterPro" id="IPR004808">
    <property type="entry name" value="AP_endonuc_1"/>
</dbReference>
<feature type="binding site" evidence="14">
    <location>
        <position position="25"/>
    </location>
    <ligand>
        <name>Mg(2+)</name>
        <dbReference type="ChEBI" id="CHEBI:18420"/>
        <label>1</label>
    </ligand>
</feature>
<protein>
    <recommendedName>
        <fullName evidence="5">Protein MCM10 homolog</fullName>
    </recommendedName>
</protein>
<sequence length="1732" mass="178609">METDPRGEAGEAEAHPGVLNIMCWNINCLTPTVRNMELRHKSFRGFMDHLQLDIACFQEVKLPAARITRELACVEGFQSFWASSTSKPGYSGVTTWCRTATAAPRDAAVDCLGGDERPELDTEGRFVLTDHGAFVLLNVYVPNAGDRPERARLPYKLAFLRALRTKMDELTALGRQVVLVGDLNIAAERRDVHPTLDFDSMYDKQELAELSGLIAAYPDVWRHLHPDTEGSYTVWDERTSARAFNTGLRIDYVLVSPGLLPYVQSCEILTAAAIPPKWSDHAAILLTLRVQRAVEPESASEQALPRPLPSVAAMVEKGEEEMRQLRPQLLQTAPETAVLEGGVDTRAAIQEMPGTVGNSSGNGGAASGSSGDGFAVVSSCCIGATGPDVRGDAAPAVEPPPHLFLPPPATAPCTLWRDLEARFVDKNQKTIRDIFSRRPQLVVPAAGRKAIATSPGATSAPTSVALAGPCGPQPSTTAVLPSPVWSLVKGNSTAAYAAGAVSCHTDAAVATGSNRKRAAVAAADVEGEATQTPRPAPALRTALAVTRGPNAAVASDTTVSCGLDASSAQLQQGLPDEVGERHASKAELVPKCDAAADTDMDMATCAKGNGGVGGEHRSAGGASGQEGVHVWPSGTLTEGLRVHVPTQQDASCAGPAGEALQPGDCGRGEGGHGGAAEGAEAQEATASLATNRVSSLPAPRPQQPSRQVVDGYTDSISGFRVSKPVIGSLVLRERLTDDCVYIGLKDISPSRELAGRWATMAVLVSKVQATGRDGSPYCRWGLSDLAGKQVSLFLWRKAASEHYKESEGSVLLLWSPQVRRDEGGGAGGGGGGAGYSLHIDKPEMLQRPGMSADFGLCRGTRKDGQRCTMPINKSTCEYCPYHAQAALRALSSNRSDMAGANLLQRQLLPQARAAQKQLTALTGKPFAGINSLIARPPPSRMLPGAASGAAAAAAAGTGAYGVRTDTEGDVAASGGVVGGKRSYGAQLLANLQERQAAGEEGAPSGPAAKRHRSGSSEAWDGIKSITTPVSAVKARAIAAARAAGQLDRAQSSGAAAVQHTPPAAVPAPPAGTGGRRQPNLSAPRISMPPPLPAHLAVLLKPPATDASAVDKAPEAAVQAGTATRRASSTAGGQELIPRRQRRSSAGAAGRDGSSSSGEAVATEGPGMRSSGHEGAGGGGDVDEGHDDLLVIELEEDEIEEDLGDADFSEPQDAAGTGRERVRAAGTSGAECGGCTRGSSRGSGPEPRARSGSTGCEGCEEDIELMDGEEEGLSSAVEGKEQQQQPRRSACQDAAGPPQRGVFPDAQPGPSGKEACGLGRDADAAKAEGCGLDELLELFPELQDEVEEPLGTGAVGAVSAQQQNCREHVLEGTVNGHTQPPPSTRQQTSATGKPAGTSGPTAAGEAPGAAGGTGAVRAAGTGTPAAAATGLLPRVAGLSTAPAARAAEARKQQAAATKARDEKLKSLGLKTPAATATPVAAAAAPTRPLGAANASGGARPQASGAAAAAALAAAKGLPMPRAGARGTPGGAQRSALAGAAAAATAAAAPLSAMAAAFGGLVKPLPEAAVESRYSELSEEAAGEAVLSMLEGLEARDALVKQLDSISHLKLTAWHCRECNRLSEFLDKQCRADGHTLSKTTTLKRFWTCDHCNARITTLGVRFPANRCNRCNNPSLEFTACTMYRGPRELKPAGMAAAAGLASKDNLFATIDQHPEIGRRTFRYGFHISVIWRV</sequence>
<dbReference type="PROSITE" id="PS00728">
    <property type="entry name" value="AP_NUCLEASE_F1_3"/>
    <property type="match status" value="1"/>
</dbReference>
<feature type="region of interest" description="Disordered" evidence="16">
    <location>
        <begin position="649"/>
        <end position="682"/>
    </location>
</feature>
<evidence type="ECO:0000256" key="3">
    <source>
        <dbReference type="ARBA" id="ARBA00007092"/>
    </source>
</evidence>
<dbReference type="GO" id="GO:0016787">
    <property type="term" value="F:hydrolase activity"/>
    <property type="evidence" value="ECO:0007669"/>
    <property type="project" value="UniProtKB-KW"/>
</dbReference>
<dbReference type="Gene3D" id="2.40.50.140">
    <property type="entry name" value="Nucleic acid-binding proteins"/>
    <property type="match status" value="1"/>
</dbReference>
<comment type="cofactor">
    <cofactor evidence="14">
        <name>Mg(2+)</name>
        <dbReference type="ChEBI" id="CHEBI:18420"/>
    </cofactor>
    <cofactor evidence="14">
        <name>Mn(2+)</name>
        <dbReference type="ChEBI" id="CHEBI:29035"/>
    </cofactor>
    <text evidence="14">Probably binds two magnesium or manganese ions per subunit.</text>
</comment>
<feature type="region of interest" description="Disordered" evidence="16">
    <location>
        <begin position="1369"/>
        <end position="1419"/>
    </location>
</feature>
<feature type="compositionally biased region" description="Low complexity" evidence="16">
    <location>
        <begin position="1050"/>
        <end position="1062"/>
    </location>
</feature>
<dbReference type="Proteomes" id="UP000001058">
    <property type="component" value="Unassembled WGS sequence"/>
</dbReference>
<feature type="active site" evidence="13">
    <location>
        <position position="140"/>
    </location>
</feature>
<dbReference type="GO" id="GO:0006281">
    <property type="term" value="P:DNA repair"/>
    <property type="evidence" value="ECO:0007669"/>
    <property type="project" value="InterPro"/>
</dbReference>
<dbReference type="Pfam" id="PF09329">
    <property type="entry name" value="zf-primase"/>
    <property type="match status" value="1"/>
</dbReference>
<evidence type="ECO:0000256" key="12">
    <source>
        <dbReference type="ARBA" id="ARBA00023242"/>
    </source>
</evidence>
<feature type="compositionally biased region" description="Low complexity" evidence="16">
    <location>
        <begin position="1119"/>
        <end position="1132"/>
    </location>
</feature>
<dbReference type="InterPro" id="IPR005135">
    <property type="entry name" value="Endo/exonuclease/phosphatase"/>
</dbReference>
<keyword evidence="7 14" id="KW-0479">Metal-binding</keyword>
<keyword evidence="9" id="KW-0378">Hydrolase</keyword>
<dbReference type="GO" id="GO:0006270">
    <property type="term" value="P:DNA replication initiation"/>
    <property type="evidence" value="ECO:0007669"/>
    <property type="project" value="InterPro"/>
</dbReference>
<dbReference type="EMBL" id="GL378339">
    <property type="protein sequence ID" value="EFJ48590.1"/>
    <property type="molecule type" value="Genomic_DNA"/>
</dbReference>
<evidence type="ECO:0000256" key="5">
    <source>
        <dbReference type="ARBA" id="ARBA00017770"/>
    </source>
</evidence>
<feature type="binding site" evidence="14">
    <location>
        <position position="182"/>
    </location>
    <ligand>
        <name>Mg(2+)</name>
        <dbReference type="ChEBI" id="CHEBI:18420"/>
        <label>1</label>
    </ligand>
</feature>
<feature type="compositionally biased region" description="Low complexity" evidence="16">
    <location>
        <begin position="998"/>
        <end position="1007"/>
    </location>
</feature>
<dbReference type="InterPro" id="IPR012340">
    <property type="entry name" value="NA-bd_OB-fold"/>
</dbReference>
<dbReference type="PANTHER" id="PTHR13454:SF11">
    <property type="entry name" value="PROTEIN MCM10 HOMOLOG"/>
    <property type="match status" value="1"/>
</dbReference>
<feature type="binding site" evidence="14">
    <location>
        <position position="281"/>
    </location>
    <ligand>
        <name>Mg(2+)</name>
        <dbReference type="ChEBI" id="CHEBI:18420"/>
        <label>1</label>
    </ligand>
</feature>
<dbReference type="InterPro" id="IPR015408">
    <property type="entry name" value="Znf_Mcm10/DnaG"/>
</dbReference>
<keyword evidence="6" id="KW-0235">DNA replication</keyword>
<gene>
    <name evidence="18" type="ORF">VOLCADRAFT_104648</name>
</gene>
<keyword evidence="12" id="KW-0539">Nucleus</keyword>
<dbReference type="InterPro" id="IPR020848">
    <property type="entry name" value="AP_endonuclease_F1_CS"/>
</dbReference>
<dbReference type="GO" id="GO:0008270">
    <property type="term" value="F:zinc ion binding"/>
    <property type="evidence" value="ECO:0007669"/>
    <property type="project" value="UniProtKB-KW"/>
</dbReference>
<feature type="compositionally biased region" description="Low complexity" evidence="16">
    <location>
        <begin position="1447"/>
        <end position="1456"/>
    </location>
</feature>
<dbReference type="InterPro" id="IPR055065">
    <property type="entry name" value="OB_MCM10"/>
</dbReference>
<feature type="compositionally biased region" description="Low complexity" evidence="16">
    <location>
        <begin position="1143"/>
        <end position="1159"/>
    </location>
</feature>
<accession>D8TVJ4</accession>
<feature type="region of interest" description="Disordered" evidence="16">
    <location>
        <begin position="1447"/>
        <end position="1469"/>
    </location>
</feature>
<dbReference type="GO" id="GO:0043596">
    <property type="term" value="C:nuclear replication fork"/>
    <property type="evidence" value="ECO:0007669"/>
    <property type="project" value="TreeGrafter"/>
</dbReference>
<feature type="region of interest" description="Disordered" evidence="16">
    <location>
        <begin position="1201"/>
        <end position="1323"/>
    </location>
</feature>
<evidence type="ECO:0000256" key="10">
    <source>
        <dbReference type="ARBA" id="ARBA00022833"/>
    </source>
</evidence>
<keyword evidence="10" id="KW-0862">Zinc</keyword>
<dbReference type="PROSITE" id="PS51435">
    <property type="entry name" value="AP_NUCLEASE_F1_4"/>
    <property type="match status" value="1"/>
</dbReference>
<keyword evidence="11 14" id="KW-0460">Magnesium</keyword>
<feature type="compositionally biased region" description="Low complexity" evidence="16">
    <location>
        <begin position="1389"/>
        <end position="1407"/>
    </location>
</feature>
<evidence type="ECO:0000259" key="17">
    <source>
        <dbReference type="SMART" id="SM01280"/>
    </source>
</evidence>
<feature type="region of interest" description="Disordered" evidence="16">
    <location>
        <begin position="611"/>
        <end position="631"/>
    </location>
</feature>
<dbReference type="InterPro" id="IPR036691">
    <property type="entry name" value="Endo/exonu/phosph_ase_sf"/>
</dbReference>
<dbReference type="Pfam" id="PF03372">
    <property type="entry name" value="Exo_endo_phos"/>
    <property type="match status" value="1"/>
</dbReference>
<feature type="binding site" evidence="14">
    <location>
        <position position="59"/>
    </location>
    <ligand>
        <name>Mg(2+)</name>
        <dbReference type="ChEBI" id="CHEBI:18420"/>
        <label>1</label>
    </ligand>
</feature>
<feature type="binding site" evidence="14">
    <location>
        <position position="184"/>
    </location>
    <ligand>
        <name>Mg(2+)</name>
        <dbReference type="ChEBI" id="CHEBI:18420"/>
        <label>1</label>
    </ligand>
</feature>
<dbReference type="InterPro" id="IPR040184">
    <property type="entry name" value="Mcm10"/>
</dbReference>
<comment type="cofactor">
    <cofactor evidence="1">
        <name>Mn(2+)</name>
        <dbReference type="ChEBI" id="CHEBI:29035"/>
    </cofactor>
</comment>
<keyword evidence="19" id="KW-1185">Reference proteome</keyword>
<reference evidence="18 19" key="1">
    <citation type="journal article" date="2010" name="Science">
        <title>Genomic analysis of organismal complexity in the multicellular green alga Volvox carteri.</title>
        <authorList>
            <person name="Prochnik S.E."/>
            <person name="Umen J."/>
            <person name="Nedelcu A.M."/>
            <person name="Hallmann A."/>
            <person name="Miller S.M."/>
            <person name="Nishii I."/>
            <person name="Ferris P."/>
            <person name="Kuo A."/>
            <person name="Mitros T."/>
            <person name="Fritz-Laylin L.K."/>
            <person name="Hellsten U."/>
            <person name="Chapman J."/>
            <person name="Simakov O."/>
            <person name="Rensing S.A."/>
            <person name="Terry A."/>
            <person name="Pangilinan J."/>
            <person name="Kapitonov V."/>
            <person name="Jurka J."/>
            <person name="Salamov A."/>
            <person name="Shapiro H."/>
            <person name="Schmutz J."/>
            <person name="Grimwood J."/>
            <person name="Lindquist E."/>
            <person name="Lucas S."/>
            <person name="Grigoriev I.V."/>
            <person name="Schmitt R."/>
            <person name="Kirk D."/>
            <person name="Rokhsar D.S."/>
        </authorList>
    </citation>
    <scope>NUCLEOTIDE SEQUENCE [LARGE SCALE GENOMIC DNA]</scope>
    <source>
        <strain evidence="19">f. Nagariensis / Eve</strain>
    </source>
</reference>
<keyword evidence="8" id="KW-0863">Zinc-finger</keyword>
<comment type="similarity">
    <text evidence="3">Belongs to the DNA repair enzymes AP/ExoA family.</text>
</comment>
<dbReference type="KEGG" id="vcn:VOLCADRAFT_104648"/>
<feature type="active site" description="Proton acceptor" evidence="13">
    <location>
        <position position="281"/>
    </location>
</feature>
<dbReference type="eggNOG" id="KOG3056">
    <property type="taxonomic scope" value="Eukaryota"/>
</dbReference>
<evidence type="ECO:0000256" key="2">
    <source>
        <dbReference type="ARBA" id="ARBA00004123"/>
    </source>
</evidence>
<feature type="site" description="Interaction with DNA substrate" evidence="15">
    <location>
        <position position="281"/>
    </location>
</feature>
<evidence type="ECO:0000313" key="19">
    <source>
        <dbReference type="Proteomes" id="UP000001058"/>
    </source>
</evidence>
<keyword evidence="14" id="KW-0464">Manganese</keyword>
<feature type="domain" description="Replication factor Mcm10 C-terminal" evidence="17">
    <location>
        <begin position="1282"/>
        <end position="1701"/>
    </location>
</feature>
<feature type="site" description="Important for catalytic activity" evidence="15">
    <location>
        <position position="251"/>
    </location>
</feature>
<dbReference type="GO" id="GO:0004519">
    <property type="term" value="F:endonuclease activity"/>
    <property type="evidence" value="ECO:0007669"/>
    <property type="project" value="InterPro"/>
</dbReference>
<evidence type="ECO:0000256" key="14">
    <source>
        <dbReference type="PIRSR" id="PIRSR604808-2"/>
    </source>
</evidence>
<dbReference type="OrthoDB" id="391817at2759"/>
<feature type="region of interest" description="Disordered" evidence="16">
    <location>
        <begin position="1050"/>
        <end position="1088"/>
    </location>
</feature>
<dbReference type="NCBIfam" id="TIGR00633">
    <property type="entry name" value="xth"/>
    <property type="match status" value="1"/>
</dbReference>
<dbReference type="eggNOG" id="KOG1294">
    <property type="taxonomic scope" value="Eukaryota"/>
</dbReference>
<feature type="site" description="Transition state stabilizer" evidence="15">
    <location>
        <position position="184"/>
    </location>
</feature>
<evidence type="ECO:0000256" key="13">
    <source>
        <dbReference type="PIRSR" id="PIRSR604808-1"/>
    </source>
</evidence>
<comment type="similarity">
    <text evidence="4">Belongs to the MCM10 family.</text>
</comment>
<dbReference type="InParanoid" id="D8TVJ4"/>
<evidence type="ECO:0000256" key="9">
    <source>
        <dbReference type="ARBA" id="ARBA00022801"/>
    </source>
</evidence>
<evidence type="ECO:0000256" key="1">
    <source>
        <dbReference type="ARBA" id="ARBA00001936"/>
    </source>
</evidence>
<evidence type="ECO:0000256" key="6">
    <source>
        <dbReference type="ARBA" id="ARBA00022705"/>
    </source>
</evidence>
<dbReference type="InterPro" id="IPR015411">
    <property type="entry name" value="Rep_factor_Mcm10_C"/>
</dbReference>
<evidence type="ECO:0000256" key="15">
    <source>
        <dbReference type="PIRSR" id="PIRSR604808-3"/>
    </source>
</evidence>
<name>D8TVJ4_VOLCA</name>
<feature type="active site" description="Proton donor/acceptor" evidence="13">
    <location>
        <position position="182"/>
    </location>
</feature>
<evidence type="ECO:0000256" key="4">
    <source>
        <dbReference type="ARBA" id="ARBA00009679"/>
    </source>
</evidence>
<evidence type="ECO:0000256" key="7">
    <source>
        <dbReference type="ARBA" id="ARBA00022723"/>
    </source>
</evidence>
<dbReference type="GeneID" id="9619737"/>
<comment type="subcellular location">
    <subcellularLocation>
        <location evidence="2">Nucleus</location>
    </subcellularLocation>
</comment>
<feature type="binding site" evidence="14">
    <location>
        <position position="280"/>
    </location>
    <ligand>
        <name>Mg(2+)</name>
        <dbReference type="ChEBI" id="CHEBI:18420"/>
        <label>1</label>
    </ligand>
</feature>
<evidence type="ECO:0000256" key="8">
    <source>
        <dbReference type="ARBA" id="ARBA00022771"/>
    </source>
</evidence>
<dbReference type="RefSeq" id="XP_002950389.1">
    <property type="nucleotide sequence ID" value="XM_002950343.1"/>
</dbReference>
<dbReference type="GO" id="GO:0003697">
    <property type="term" value="F:single-stranded DNA binding"/>
    <property type="evidence" value="ECO:0007669"/>
    <property type="project" value="InterPro"/>
</dbReference>
<dbReference type="SMART" id="SM01280">
    <property type="entry name" value="Mcm10"/>
    <property type="match status" value="1"/>
</dbReference>
<dbReference type="SUPFAM" id="SSF56219">
    <property type="entry name" value="DNase I-like"/>
    <property type="match status" value="1"/>
</dbReference>
<dbReference type="STRING" id="3068.D8TVJ4"/>
<dbReference type="PANTHER" id="PTHR13454">
    <property type="entry name" value="PROTEIN MCM10 HOMOLOG"/>
    <property type="match status" value="1"/>
</dbReference>
<feature type="region of interest" description="Disordered" evidence="16">
    <location>
        <begin position="995"/>
        <end position="1021"/>
    </location>
</feature>
<organism evidence="19">
    <name type="scientific">Volvox carteri f. nagariensis</name>
    <dbReference type="NCBI Taxonomy" id="3068"/>
    <lineage>
        <taxon>Eukaryota</taxon>
        <taxon>Viridiplantae</taxon>
        <taxon>Chlorophyta</taxon>
        <taxon>core chlorophytes</taxon>
        <taxon>Chlorophyceae</taxon>
        <taxon>CS clade</taxon>
        <taxon>Chlamydomonadales</taxon>
        <taxon>Volvocaceae</taxon>
        <taxon>Volvox</taxon>
    </lineage>
</organism>
<evidence type="ECO:0000313" key="18">
    <source>
        <dbReference type="EMBL" id="EFJ48590.1"/>
    </source>
</evidence>
<evidence type="ECO:0000256" key="11">
    <source>
        <dbReference type="ARBA" id="ARBA00022842"/>
    </source>
</evidence>
<feature type="compositionally biased region" description="Acidic residues" evidence="16">
    <location>
        <begin position="1257"/>
        <end position="1271"/>
    </location>
</feature>
<dbReference type="Pfam" id="PF22379">
    <property type="entry name" value="OB_MCM10"/>
    <property type="match status" value="1"/>
</dbReference>
<dbReference type="Gene3D" id="3.60.10.10">
    <property type="entry name" value="Endonuclease/exonuclease/phosphatase"/>
    <property type="match status" value="1"/>
</dbReference>